<dbReference type="InterPro" id="IPR011009">
    <property type="entry name" value="Kinase-like_dom_sf"/>
</dbReference>
<dbReference type="InterPro" id="IPR017441">
    <property type="entry name" value="Protein_kinase_ATP_BS"/>
</dbReference>
<evidence type="ECO:0000259" key="9">
    <source>
        <dbReference type="PROSITE" id="PS50011"/>
    </source>
</evidence>
<feature type="region of interest" description="Disordered" evidence="8">
    <location>
        <begin position="520"/>
        <end position="572"/>
    </location>
</feature>
<feature type="compositionally biased region" description="Basic and acidic residues" evidence="8">
    <location>
        <begin position="1429"/>
        <end position="1457"/>
    </location>
</feature>
<keyword evidence="2" id="KW-0597">Phosphoprotein</keyword>
<feature type="region of interest" description="Disordered" evidence="8">
    <location>
        <begin position="259"/>
        <end position="351"/>
    </location>
</feature>
<reference evidence="11" key="1">
    <citation type="submission" date="2015-11" db="EMBL/GenBank/DDBJ databases">
        <title>De novo transcriptome assembly of four potential Pierce s Disease insect vectors from Arizona vineyards.</title>
        <authorList>
            <person name="Tassone E.E."/>
        </authorList>
    </citation>
    <scope>NUCLEOTIDE SEQUENCE</scope>
</reference>
<dbReference type="InterPro" id="IPR008271">
    <property type="entry name" value="Ser/Thr_kinase_AS"/>
</dbReference>
<feature type="region of interest" description="Disordered" evidence="8">
    <location>
        <begin position="1767"/>
        <end position="1787"/>
    </location>
</feature>
<evidence type="ECO:0000256" key="3">
    <source>
        <dbReference type="ARBA" id="ARBA00022679"/>
    </source>
</evidence>
<evidence type="ECO:0000313" key="11">
    <source>
        <dbReference type="EMBL" id="JAS41471.1"/>
    </source>
</evidence>
<feature type="compositionally biased region" description="Basic and acidic residues" evidence="8">
    <location>
        <begin position="1380"/>
        <end position="1396"/>
    </location>
</feature>
<feature type="region of interest" description="Disordered" evidence="8">
    <location>
        <begin position="702"/>
        <end position="749"/>
    </location>
</feature>
<feature type="compositionally biased region" description="Polar residues" evidence="8">
    <location>
        <begin position="1641"/>
        <end position="1652"/>
    </location>
</feature>
<keyword evidence="4 7" id="KW-0547">Nucleotide-binding</keyword>
<dbReference type="PROSITE" id="PS50011">
    <property type="entry name" value="PROTEIN_KINASE_DOM"/>
    <property type="match status" value="1"/>
</dbReference>
<feature type="compositionally biased region" description="Polar residues" evidence="8">
    <location>
        <begin position="1264"/>
        <end position="1279"/>
    </location>
</feature>
<feature type="compositionally biased region" description="Basic and acidic residues" evidence="8">
    <location>
        <begin position="520"/>
        <end position="529"/>
    </location>
</feature>
<feature type="region of interest" description="Disordered" evidence="8">
    <location>
        <begin position="951"/>
        <end position="978"/>
    </location>
</feature>
<dbReference type="EMBL" id="GECZ01028298">
    <property type="protein sequence ID" value="JAS41471.1"/>
    <property type="molecule type" value="Transcribed_RNA"/>
</dbReference>
<feature type="region of interest" description="Disordered" evidence="8">
    <location>
        <begin position="1493"/>
        <end position="1667"/>
    </location>
</feature>
<feature type="domain" description="Protein kinase" evidence="9">
    <location>
        <begin position="1816"/>
        <end position="2074"/>
    </location>
</feature>
<name>A0A1B6EU98_9HEMI</name>
<evidence type="ECO:0000256" key="1">
    <source>
        <dbReference type="ARBA" id="ARBA00022527"/>
    </source>
</evidence>
<feature type="compositionally biased region" description="Basic and acidic residues" evidence="8">
    <location>
        <begin position="1515"/>
        <end position="1538"/>
    </location>
</feature>
<accession>A0A1B6EU98</accession>
<evidence type="ECO:0000259" key="10">
    <source>
        <dbReference type="PROSITE" id="PS51285"/>
    </source>
</evidence>
<feature type="compositionally biased region" description="Basic and acidic residues" evidence="8">
    <location>
        <begin position="1767"/>
        <end position="1776"/>
    </location>
</feature>
<feature type="compositionally biased region" description="Basic and acidic residues" evidence="8">
    <location>
        <begin position="960"/>
        <end position="970"/>
    </location>
</feature>
<keyword evidence="1" id="KW-0723">Serine/threonine-protein kinase</keyword>
<dbReference type="PROSITE" id="PS00108">
    <property type="entry name" value="PROTEIN_KINASE_ST"/>
    <property type="match status" value="1"/>
</dbReference>
<dbReference type="PROSITE" id="PS00107">
    <property type="entry name" value="PROTEIN_KINASE_ATP"/>
    <property type="match status" value="1"/>
</dbReference>
<keyword evidence="6 7" id="KW-0067">ATP-binding</keyword>
<feature type="binding site" evidence="7">
    <location>
        <position position="1845"/>
    </location>
    <ligand>
        <name>ATP</name>
        <dbReference type="ChEBI" id="CHEBI:30616"/>
    </ligand>
</feature>
<evidence type="ECO:0000256" key="6">
    <source>
        <dbReference type="ARBA" id="ARBA00022840"/>
    </source>
</evidence>
<keyword evidence="3" id="KW-0808">Transferase</keyword>
<protein>
    <recommendedName>
        <fullName evidence="12">Protein kinase domain-containing protein</fullName>
    </recommendedName>
</protein>
<dbReference type="InterPro" id="IPR000719">
    <property type="entry name" value="Prot_kinase_dom"/>
</dbReference>
<dbReference type="Pfam" id="PF00069">
    <property type="entry name" value="Pkinase"/>
    <property type="match status" value="1"/>
</dbReference>
<dbReference type="Pfam" id="PF00433">
    <property type="entry name" value="Pkinase_C"/>
    <property type="match status" value="1"/>
</dbReference>
<feature type="compositionally biased region" description="Basic and acidic residues" evidence="8">
    <location>
        <begin position="1061"/>
        <end position="1079"/>
    </location>
</feature>
<feature type="domain" description="AGC-kinase C-terminal" evidence="10">
    <location>
        <begin position="2075"/>
        <end position="2143"/>
    </location>
</feature>
<dbReference type="CDD" id="cd05592">
    <property type="entry name" value="STKc_nPKC_theta_like"/>
    <property type="match status" value="1"/>
</dbReference>
<feature type="compositionally biased region" description="Polar residues" evidence="8">
    <location>
        <begin position="1115"/>
        <end position="1124"/>
    </location>
</feature>
<dbReference type="SMART" id="SM00133">
    <property type="entry name" value="S_TK_X"/>
    <property type="match status" value="1"/>
</dbReference>
<dbReference type="FunFam" id="3.30.200.20:FF:000020">
    <property type="entry name" value="Protein kinase C, alpha"/>
    <property type="match status" value="1"/>
</dbReference>
<dbReference type="SUPFAM" id="SSF56112">
    <property type="entry name" value="Protein kinase-like (PK-like)"/>
    <property type="match status" value="1"/>
</dbReference>
<feature type="compositionally biased region" description="Basic and acidic residues" evidence="8">
    <location>
        <begin position="735"/>
        <end position="745"/>
    </location>
</feature>
<feature type="region of interest" description="Disordered" evidence="8">
    <location>
        <begin position="206"/>
        <end position="227"/>
    </location>
</feature>
<dbReference type="GO" id="GO:0004674">
    <property type="term" value="F:protein serine/threonine kinase activity"/>
    <property type="evidence" value="ECO:0007669"/>
    <property type="project" value="UniProtKB-KW"/>
</dbReference>
<dbReference type="Gene3D" id="3.30.200.20">
    <property type="entry name" value="Phosphorylase Kinase, domain 1"/>
    <property type="match status" value="1"/>
</dbReference>
<feature type="compositionally biased region" description="Basic and acidic residues" evidence="8">
    <location>
        <begin position="536"/>
        <end position="572"/>
    </location>
</feature>
<evidence type="ECO:0000256" key="2">
    <source>
        <dbReference type="ARBA" id="ARBA00022553"/>
    </source>
</evidence>
<feature type="compositionally biased region" description="Polar residues" evidence="8">
    <location>
        <begin position="1367"/>
        <end position="1379"/>
    </location>
</feature>
<dbReference type="PANTHER" id="PTHR24351">
    <property type="entry name" value="RIBOSOMAL PROTEIN S6 KINASE"/>
    <property type="match status" value="1"/>
</dbReference>
<evidence type="ECO:0000256" key="8">
    <source>
        <dbReference type="SAM" id="MobiDB-lite"/>
    </source>
</evidence>
<dbReference type="PROSITE" id="PS51285">
    <property type="entry name" value="AGC_KINASE_CTER"/>
    <property type="match status" value="1"/>
</dbReference>
<feature type="region of interest" description="Disordered" evidence="8">
    <location>
        <begin position="1153"/>
        <end position="1178"/>
    </location>
</feature>
<feature type="compositionally biased region" description="Basic and acidic residues" evidence="8">
    <location>
        <begin position="1565"/>
        <end position="1588"/>
    </location>
</feature>
<feature type="compositionally biased region" description="Polar residues" evidence="8">
    <location>
        <begin position="1502"/>
        <end position="1511"/>
    </location>
</feature>
<keyword evidence="5" id="KW-0418">Kinase</keyword>
<gene>
    <name evidence="11" type="ORF">g.35708</name>
</gene>
<feature type="region of interest" description="Disordered" evidence="8">
    <location>
        <begin position="1695"/>
        <end position="1733"/>
    </location>
</feature>
<sequence>MPYYSDHYYGSGQPTPYYLPSSPYTPATSRISSPYSFSYMSPISAMLSAGIGTNPLPRGLRSYSPMLSSISESGSPLISRRDLGSPRHISGKTYYRQPRPVVIDTENIDVSRRKHDEINNMESTPGLISRGKTIVRMHTKKLKENPELKKKKTQAELLMEKYLIKEKPKEEIPRRKRIWEEREEELSKTPAQAGTIKRTNTVHRKMSGQLPTPENIDQEEIKESLPQRKTSIDSDLLKAEAALFDCMIQEELGLRSQREISDDKNIEKGDSNPAKRKTKREFLPYGKKKSSHLLLDENGLPVEKKKSHLHKKRSSRNLPLDEANSDENLKEGNTAQDETDTKVIKRRSTKKMKNLSGPLKFKIDALHVEEKSSPKLLRKFQYEVIVEEGDRKSVKQCPQKTEIQFDKSINENIPDILRKEPLNYESKENIEMCDKTSSANSDNIANIRLMSKACDSGCDNKSISENVLNSTGVTNKAIICDKDVTQSVTVKTDERKENSSLKNTEEYMNKFKIKGFLEKQQKQEKEADNNKTSPIFDKRKNQKTDSIKPENEPQKHSKNYDNTADKKTVVTGEKDNSGVELFLNTDLKTIGSEVDHSIEPCKENNISTLNINQQNEINDSKTILENQKLNLSLSIEQPVIPQQNFSTSEVDKKILINVTPSTPVSPDEKQVLQSQKNTELKDFEKKKFIVKSNPNTPILQKRQVDQSSSLGITDTDRNVLRNKLPKSHPNTPLMSKKETMQDNKEPSVTGKLEIDQASHTNNLSSKSNTSTPILQRKHVSLEDSQQKQIGSPELDKKIKPNKMVNSKPNTPILQKKGTFQTDQEHHQLGTPNLERKCLNKDMSGSDCDGSSSMEQKLENLESYGLESIDKNCKSSSGTPFLQKKEIITKTKTAQPKIGTPVATKRFTNEETTYSNQNIPIVLKKDVLEKEVEAKISSPDFDKKRIVSEIPKSKPNTPVLSKKEVKSEDSVQPKVETPSNEFDPWKIILSENENKYENTRQLTTESPEKSDDTSKCTSSATSMNKKDTVQENTDQVKSETPNLLKKKIGHDKPKSSPCTPVKKKEITPEISTHKTTDEIGKNTVANVAKSSPSTPVLQKKGNTTDETPEIGRKTEANVNKMSNSTTPILENTQIIQGIVKPKFGTPELGRKFITNATPKSDPSTPVFTKKQLPQESSPLILQQKFGTPELGRKKLVNEAPKSDPCTPVMSKKQIVGSKIDLQIKASMVQSDKKFNSSESEKCVSDTIKNIPIDKNKIDKTDMMEENSSVSDSTEVNNSDTMNDKQKANAITEIHTDEGGQGNINFEHEKRKILVTKQEDITTSVGKEITKQGRNADIPVTKEKAAPSKVEGLKNVFSKTGKVEESVHGINNTTISNTKSQDSTDSKELVSKSVPKPEGKIEKLVKDGNALLAHENEEKPTSVKKLIKQNAIDERSEKPLVKDRQDQEKLDDKNIKPLSHDNQLQAKVKHIVPTQTKPTENIKTALNHDKPIELISRKGEIDQPNISTSNLELSSKVIKENKEVAMKKESPKKELIEVKESRKKRIKSESDVPEDIDTQDGNSDATNTERKGSKTIEKSKSLDETKTEKSSKKKKKSKDKGSGKKGNSKSPKKLKDVKQSSLDVKEIIQEKKSQHEAQKQIAMPNNTGSSSVNQSEDKGSDTKTVQKTDLSKSELRLLHFINKCIRLSADNENISVDMSDEDESSSSDYTSDSDSEYTSDSEEDTLTDDSSEDDECDVNCHRKCEKLMPNLCGVNQKLIVEALSSLRKGSTESRDHGSPTRRHSNAALSLDEERSYPGRVTPPATTIPKFRKYALEDFQFLKVLGKGSFGKVLLAELRGTQYYYAVKCLKKDVVLEDDDVECTLIERKVLALGTNHPYLCHLFCTFQTDSHLFFVMEYLNGGDLMFHIQQQGRFDEGRARFYAAEIVSGLKFLHKKGIVYRDLKLDNILLDFDGHVRIADFGMCKLQIFLDRTADTFCGTPDYMAPEIIKGLKYNQCVDWWSFGILLYEMLVGQSPFSGCDEDDLFWCICNRQPHYPRFITLEAKRILCQLLEKEATKRLGSCENGAEEVMGHPFFNGLDWGRLERRDLMPPFKPNVKHPLDVHYFDKHFTAERACLTPIDPSILQSMDQTQFQGFSYTNPNVTE</sequence>
<feature type="compositionally biased region" description="Basic and acidic residues" evidence="8">
    <location>
        <begin position="1611"/>
        <end position="1636"/>
    </location>
</feature>
<evidence type="ECO:0000256" key="5">
    <source>
        <dbReference type="ARBA" id="ARBA00022777"/>
    </source>
</evidence>
<organism evidence="11">
    <name type="scientific">Cuerna arida</name>
    <dbReference type="NCBI Taxonomy" id="1464854"/>
    <lineage>
        <taxon>Eukaryota</taxon>
        <taxon>Metazoa</taxon>
        <taxon>Ecdysozoa</taxon>
        <taxon>Arthropoda</taxon>
        <taxon>Hexapoda</taxon>
        <taxon>Insecta</taxon>
        <taxon>Pterygota</taxon>
        <taxon>Neoptera</taxon>
        <taxon>Paraneoptera</taxon>
        <taxon>Hemiptera</taxon>
        <taxon>Auchenorrhyncha</taxon>
        <taxon>Membracoidea</taxon>
        <taxon>Cicadellidae</taxon>
        <taxon>Cicadellinae</taxon>
        <taxon>Proconiini</taxon>
        <taxon>Cuerna</taxon>
    </lineage>
</organism>
<feature type="compositionally biased region" description="Acidic residues" evidence="8">
    <location>
        <begin position="1696"/>
        <end position="1733"/>
    </location>
</feature>
<feature type="region of interest" description="Disordered" evidence="8">
    <location>
        <begin position="995"/>
        <end position="1124"/>
    </location>
</feature>
<feature type="region of interest" description="Disordered" evidence="8">
    <location>
        <begin position="1411"/>
        <end position="1476"/>
    </location>
</feature>
<feature type="compositionally biased region" description="Basic and acidic residues" evidence="8">
    <location>
        <begin position="1023"/>
        <end position="1036"/>
    </location>
</feature>
<dbReference type="Gene3D" id="1.10.510.10">
    <property type="entry name" value="Transferase(Phosphotransferase) domain 1"/>
    <property type="match status" value="1"/>
</dbReference>
<dbReference type="FunFam" id="1.10.510.10:FF:000150">
    <property type="entry name" value="Protein kinase C, theta"/>
    <property type="match status" value="1"/>
</dbReference>
<evidence type="ECO:0008006" key="12">
    <source>
        <dbReference type="Google" id="ProtNLM"/>
    </source>
</evidence>
<evidence type="ECO:0000256" key="7">
    <source>
        <dbReference type="PROSITE-ProRule" id="PRU10141"/>
    </source>
</evidence>
<dbReference type="InterPro" id="IPR000961">
    <property type="entry name" value="AGC-kinase_C"/>
</dbReference>
<feature type="compositionally biased region" description="Basic and acidic residues" evidence="8">
    <location>
        <begin position="1653"/>
        <end position="1667"/>
    </location>
</feature>
<feature type="compositionally biased region" description="Polar residues" evidence="8">
    <location>
        <begin position="1082"/>
        <end position="1104"/>
    </location>
</feature>
<dbReference type="InterPro" id="IPR017892">
    <property type="entry name" value="Pkinase_C"/>
</dbReference>
<feature type="region of interest" description="Disordered" evidence="8">
    <location>
        <begin position="1253"/>
        <end position="1281"/>
    </location>
</feature>
<evidence type="ECO:0000256" key="4">
    <source>
        <dbReference type="ARBA" id="ARBA00022741"/>
    </source>
</evidence>
<feature type="region of interest" description="Disordered" evidence="8">
    <location>
        <begin position="1366"/>
        <end position="1396"/>
    </location>
</feature>
<feature type="compositionally biased region" description="Basic and acidic residues" evidence="8">
    <location>
        <begin position="259"/>
        <end position="270"/>
    </location>
</feature>
<dbReference type="GO" id="GO:0005524">
    <property type="term" value="F:ATP binding"/>
    <property type="evidence" value="ECO:0007669"/>
    <property type="project" value="UniProtKB-UniRule"/>
</dbReference>
<dbReference type="SMART" id="SM00220">
    <property type="entry name" value="S_TKc"/>
    <property type="match status" value="1"/>
</dbReference>
<proteinExistence type="predicted"/>
<feature type="compositionally biased region" description="Basic residues" evidence="8">
    <location>
        <begin position="305"/>
        <end position="315"/>
    </location>
</feature>